<sequence>MKGGPKNTLQHQREFYSAFYGEDICGVEKTATEEELDEAIAECAMMIEYSIDRGDKEEISFWRKMLQENKVQRREMLTA</sequence>
<gene>
    <name evidence="1" type="ORF">ERS852491_00248</name>
</gene>
<dbReference type="Proteomes" id="UP000095544">
    <property type="component" value="Unassembled WGS sequence"/>
</dbReference>
<protein>
    <submittedName>
        <fullName evidence="1">Uncharacterized protein</fullName>
    </submittedName>
</protein>
<evidence type="ECO:0000313" key="2">
    <source>
        <dbReference type="Proteomes" id="UP000095544"/>
    </source>
</evidence>
<accession>A0A173Z214</accession>
<evidence type="ECO:0000313" key="1">
    <source>
        <dbReference type="EMBL" id="CUN69506.1"/>
    </source>
</evidence>
<proteinExistence type="predicted"/>
<name>A0A173Z214_9FIRM</name>
<dbReference type="STRING" id="39482.ERS852491_00248"/>
<organism evidence="1 2">
    <name type="scientific">Faecalicatena contorta</name>
    <dbReference type="NCBI Taxonomy" id="39482"/>
    <lineage>
        <taxon>Bacteria</taxon>
        <taxon>Bacillati</taxon>
        <taxon>Bacillota</taxon>
        <taxon>Clostridia</taxon>
        <taxon>Lachnospirales</taxon>
        <taxon>Lachnospiraceae</taxon>
        <taxon>Faecalicatena</taxon>
    </lineage>
</organism>
<dbReference type="EMBL" id="CYZU01000002">
    <property type="protein sequence ID" value="CUN69506.1"/>
    <property type="molecule type" value="Genomic_DNA"/>
</dbReference>
<reference evidence="1 2" key="1">
    <citation type="submission" date="2015-09" db="EMBL/GenBank/DDBJ databases">
        <authorList>
            <consortium name="Pathogen Informatics"/>
        </authorList>
    </citation>
    <scope>NUCLEOTIDE SEQUENCE [LARGE SCALE GENOMIC DNA]</scope>
    <source>
        <strain evidence="1 2">2789STDY5834876</strain>
    </source>
</reference>
<dbReference type="OrthoDB" id="9949231at2"/>
<dbReference type="RefSeq" id="WP_055150187.1">
    <property type="nucleotide sequence ID" value="NZ_CYZU01000002.1"/>
</dbReference>
<dbReference type="AlphaFoldDB" id="A0A173Z214"/>